<feature type="domain" description="Major facilitator superfamily (MFS) profile" evidence="8">
    <location>
        <begin position="7"/>
        <end position="394"/>
    </location>
</feature>
<keyword evidence="3" id="KW-1003">Cell membrane</keyword>
<accession>A0ABV5AC52</accession>
<proteinExistence type="predicted"/>
<dbReference type="RefSeq" id="WP_275476404.1">
    <property type="nucleotide sequence ID" value="NZ_CP162940.1"/>
</dbReference>
<evidence type="ECO:0000256" key="2">
    <source>
        <dbReference type="ARBA" id="ARBA00022448"/>
    </source>
</evidence>
<evidence type="ECO:0000256" key="1">
    <source>
        <dbReference type="ARBA" id="ARBA00004651"/>
    </source>
</evidence>
<dbReference type="InterPro" id="IPR036259">
    <property type="entry name" value="MFS_trans_sf"/>
</dbReference>
<protein>
    <submittedName>
        <fullName evidence="9">MFS transporter</fullName>
    </submittedName>
</protein>
<keyword evidence="10" id="KW-1185">Reference proteome</keyword>
<evidence type="ECO:0000256" key="6">
    <source>
        <dbReference type="ARBA" id="ARBA00023136"/>
    </source>
</evidence>
<gene>
    <name evidence="9" type="ORF">KKP3000_003165</name>
</gene>
<feature type="transmembrane region" description="Helical" evidence="7">
    <location>
        <begin position="277"/>
        <end position="294"/>
    </location>
</feature>
<dbReference type="InterPro" id="IPR011701">
    <property type="entry name" value="MFS"/>
</dbReference>
<keyword evidence="5 7" id="KW-1133">Transmembrane helix</keyword>
<keyword evidence="6 7" id="KW-0472">Membrane</keyword>
<evidence type="ECO:0000256" key="7">
    <source>
        <dbReference type="SAM" id="Phobius"/>
    </source>
</evidence>
<feature type="transmembrane region" description="Helical" evidence="7">
    <location>
        <begin position="362"/>
        <end position="384"/>
    </location>
</feature>
<dbReference type="Pfam" id="PF07690">
    <property type="entry name" value="MFS_1"/>
    <property type="match status" value="1"/>
</dbReference>
<feature type="transmembrane region" description="Helical" evidence="7">
    <location>
        <begin position="102"/>
        <end position="120"/>
    </location>
</feature>
<evidence type="ECO:0000256" key="4">
    <source>
        <dbReference type="ARBA" id="ARBA00022692"/>
    </source>
</evidence>
<comment type="subcellular location">
    <subcellularLocation>
        <location evidence="1">Cell membrane</location>
        <topology evidence="1">Multi-pass membrane protein</topology>
    </subcellularLocation>
</comment>
<dbReference type="Proteomes" id="UP001579974">
    <property type="component" value="Unassembled WGS sequence"/>
</dbReference>
<evidence type="ECO:0000259" key="8">
    <source>
        <dbReference type="PROSITE" id="PS50850"/>
    </source>
</evidence>
<dbReference type="EMBL" id="JBDXSU010000004">
    <property type="protein sequence ID" value="MFB5189777.1"/>
    <property type="molecule type" value="Genomic_DNA"/>
</dbReference>
<dbReference type="Gene3D" id="1.20.1250.20">
    <property type="entry name" value="MFS general substrate transporter like domains"/>
    <property type="match status" value="2"/>
</dbReference>
<dbReference type="SUPFAM" id="SSF103473">
    <property type="entry name" value="MFS general substrate transporter"/>
    <property type="match status" value="1"/>
</dbReference>
<sequence length="394" mass="43216">MLSPWRVFWAAFTAGVAATLVQFAVPPVLILIQVKYQTSYASNGLLMSVFAFATILSAVPGGLIVQRYGVRKISLAGLGLMFVGILLSLATRYFLVFLIGRLVQGIGFGLTAVAAPSAIGQTMPSKHMDLAMGIWSTWVPLGSLIMFGVGPSIASHFHMSLYFSGLLLVIGVVAVFQWLFLPRNDVPPTQQLSRDKTVSRQFVKSELKNANVWLLAMIFASFTFAFFAFNTWITVYLTQSRGLSLTQASRIPILVSFFVVISNLCSGWILKKYRDKIFAYVLPPFLMALIWPTFSFHSIPVLYMSSVILGLVGGFIPTLVFAKAPALARKSETVGIAMCVIIFGENIGILLGPEVFGLLRDYIGNFVVGFWICLLIGLGAVMNISKIARMHRES</sequence>
<dbReference type="PANTHER" id="PTHR43124:SF3">
    <property type="entry name" value="CHLORAMPHENICOL EFFLUX PUMP RV0191"/>
    <property type="match status" value="1"/>
</dbReference>
<organism evidence="9 10">
    <name type="scientific">Alicyclobacillus fastidiosus</name>
    <dbReference type="NCBI Taxonomy" id="392011"/>
    <lineage>
        <taxon>Bacteria</taxon>
        <taxon>Bacillati</taxon>
        <taxon>Bacillota</taxon>
        <taxon>Bacilli</taxon>
        <taxon>Bacillales</taxon>
        <taxon>Alicyclobacillaceae</taxon>
        <taxon>Alicyclobacillus</taxon>
    </lineage>
</organism>
<feature type="transmembrane region" description="Helical" evidence="7">
    <location>
        <begin position="160"/>
        <end position="181"/>
    </location>
</feature>
<name>A0ABV5AC52_9BACL</name>
<feature type="transmembrane region" description="Helical" evidence="7">
    <location>
        <begin position="300"/>
        <end position="322"/>
    </location>
</feature>
<feature type="transmembrane region" description="Helical" evidence="7">
    <location>
        <begin position="132"/>
        <end position="154"/>
    </location>
</feature>
<dbReference type="InterPro" id="IPR050189">
    <property type="entry name" value="MFS_Efflux_Transporters"/>
</dbReference>
<feature type="transmembrane region" description="Helical" evidence="7">
    <location>
        <begin position="210"/>
        <end position="233"/>
    </location>
</feature>
<keyword evidence="2" id="KW-0813">Transport</keyword>
<comment type="caution">
    <text evidence="9">The sequence shown here is derived from an EMBL/GenBank/DDBJ whole genome shotgun (WGS) entry which is preliminary data.</text>
</comment>
<dbReference type="PROSITE" id="PS50850">
    <property type="entry name" value="MFS"/>
    <property type="match status" value="1"/>
</dbReference>
<dbReference type="CDD" id="cd06174">
    <property type="entry name" value="MFS"/>
    <property type="match status" value="1"/>
</dbReference>
<feature type="transmembrane region" description="Helical" evidence="7">
    <location>
        <begin position="253"/>
        <end position="270"/>
    </location>
</feature>
<feature type="transmembrane region" description="Helical" evidence="7">
    <location>
        <begin position="334"/>
        <end position="356"/>
    </location>
</feature>
<feature type="transmembrane region" description="Helical" evidence="7">
    <location>
        <begin position="7"/>
        <end position="32"/>
    </location>
</feature>
<keyword evidence="4 7" id="KW-0812">Transmembrane</keyword>
<evidence type="ECO:0000313" key="9">
    <source>
        <dbReference type="EMBL" id="MFB5189777.1"/>
    </source>
</evidence>
<feature type="transmembrane region" description="Helical" evidence="7">
    <location>
        <begin position="77"/>
        <end position="96"/>
    </location>
</feature>
<evidence type="ECO:0000256" key="5">
    <source>
        <dbReference type="ARBA" id="ARBA00022989"/>
    </source>
</evidence>
<reference evidence="9 10" key="1">
    <citation type="journal article" date="2024" name="Int. J. Mol. Sci.">
        <title>Exploration of Alicyclobacillus spp. Genome in Search of Antibiotic Resistance.</title>
        <authorList>
            <person name="Bucka-Kolendo J."/>
            <person name="Kiousi D.E."/>
            <person name="Dekowska A."/>
            <person name="Mikolajczuk-Szczyrba A."/>
            <person name="Karadedos D.M."/>
            <person name="Michael P."/>
            <person name="Galanis A."/>
            <person name="Sokolowska B."/>
        </authorList>
    </citation>
    <scope>NUCLEOTIDE SEQUENCE [LARGE SCALE GENOMIC DNA]</scope>
    <source>
        <strain evidence="9 10">KKP 3000</strain>
    </source>
</reference>
<evidence type="ECO:0000256" key="3">
    <source>
        <dbReference type="ARBA" id="ARBA00022475"/>
    </source>
</evidence>
<dbReference type="PANTHER" id="PTHR43124">
    <property type="entry name" value="PURINE EFFLUX PUMP PBUE"/>
    <property type="match status" value="1"/>
</dbReference>
<dbReference type="InterPro" id="IPR020846">
    <property type="entry name" value="MFS_dom"/>
</dbReference>
<feature type="transmembrane region" description="Helical" evidence="7">
    <location>
        <begin position="44"/>
        <end position="65"/>
    </location>
</feature>
<evidence type="ECO:0000313" key="10">
    <source>
        <dbReference type="Proteomes" id="UP001579974"/>
    </source>
</evidence>